<protein>
    <submittedName>
        <fullName evidence="2">Transcription initiation factor TFIID subunit 12</fullName>
    </submittedName>
</protein>
<evidence type="ECO:0000313" key="2">
    <source>
        <dbReference type="WBParaSite" id="RSKR_0000139200.1"/>
    </source>
</evidence>
<proteinExistence type="predicted"/>
<sequence>MSEYHQSQPHIQHGGQQQSHNQQNQLQHNLHNQQMQQGQQNIQQGQQNIQQGQQNIQQGQQNIQQGQQINQQGMWNQVSPGQQRIPIQHQPLSHHMQSAASAMSYQQRTMNPNVPNPPMMSNNSVSIRSVAELSPEAIPLNCSPGQIKRFVPYESGSTGSTVYISKGMGSDSQNIKRTLPLGYVLVTLQPQNSVVFGQPGNTPTPANLGSPQVRAQQFNNHDNQSIQQNNQGNSTLLRHALAQPQTPQSIQNKMPPNGPYINNPPHSVGQRQMIVGQPMVPQARPISQQHQTMNEVPQFRQQQQQLQQPQMVSSPPKNDHQGYIVPSPSAQQQRKTPQMVPTTAQPSPAAPPVILDNKPKATDQVVNFDNVPIMTREDLREFTKTVDDTELVEDDVLDSLIEIADDFLDSLLEKTATLCKHRNGIKIEAKDVDFVLERYFNITVPPNIPESFLPSTSGNATNGTSSSIKAVKNAEQEKFNLINKPSKKI</sequence>
<evidence type="ECO:0000313" key="1">
    <source>
        <dbReference type="Proteomes" id="UP000095286"/>
    </source>
</evidence>
<organism evidence="1 2">
    <name type="scientific">Rhabditophanes sp. KR3021</name>
    <dbReference type="NCBI Taxonomy" id="114890"/>
    <lineage>
        <taxon>Eukaryota</taxon>
        <taxon>Metazoa</taxon>
        <taxon>Ecdysozoa</taxon>
        <taxon>Nematoda</taxon>
        <taxon>Chromadorea</taxon>
        <taxon>Rhabditida</taxon>
        <taxon>Tylenchina</taxon>
        <taxon>Panagrolaimomorpha</taxon>
        <taxon>Strongyloidoidea</taxon>
        <taxon>Alloionematidae</taxon>
        <taxon>Rhabditophanes</taxon>
    </lineage>
</organism>
<accession>A0AC35TKE6</accession>
<name>A0AC35TKE6_9BILA</name>
<dbReference type="WBParaSite" id="RSKR_0000139200.1">
    <property type="protein sequence ID" value="RSKR_0000139200.1"/>
    <property type="gene ID" value="RSKR_0000139200"/>
</dbReference>
<reference evidence="2" key="1">
    <citation type="submission" date="2016-11" db="UniProtKB">
        <authorList>
            <consortium name="WormBaseParasite"/>
        </authorList>
    </citation>
    <scope>IDENTIFICATION</scope>
    <source>
        <strain evidence="2">KR3021</strain>
    </source>
</reference>
<dbReference type="Proteomes" id="UP000095286">
    <property type="component" value="Unplaced"/>
</dbReference>